<dbReference type="GO" id="GO:0071111">
    <property type="term" value="F:cyclic-guanylate-specific phosphodiesterase activity"/>
    <property type="evidence" value="ECO:0007669"/>
    <property type="project" value="InterPro"/>
</dbReference>
<name>A0A5J5G357_9GAMM</name>
<accession>A0A5J5G357</accession>
<organism evidence="6 7">
    <name type="scientific">Affinibrenneria salicis</name>
    <dbReference type="NCBI Taxonomy" id="2590031"/>
    <lineage>
        <taxon>Bacteria</taxon>
        <taxon>Pseudomonadati</taxon>
        <taxon>Pseudomonadota</taxon>
        <taxon>Gammaproteobacteria</taxon>
        <taxon>Enterobacterales</taxon>
        <taxon>Pectobacteriaceae</taxon>
        <taxon>Affinibrenneria</taxon>
    </lineage>
</organism>
<keyword evidence="3" id="KW-0805">Transcription regulation</keyword>
<reference evidence="6 7" key="1">
    <citation type="submission" date="2019-09" db="EMBL/GenBank/DDBJ databases">
        <authorList>
            <person name="Li Y."/>
        </authorList>
    </citation>
    <scope>NUCLEOTIDE SEQUENCE [LARGE SCALE GENOMIC DNA]</scope>
    <source>
        <strain evidence="6 7">L3-3HA</strain>
    </source>
</reference>
<keyword evidence="4" id="KW-0804">Transcription</keyword>
<dbReference type="OrthoDB" id="8552213at2"/>
<dbReference type="AlphaFoldDB" id="A0A5J5G357"/>
<comment type="similarity">
    <text evidence="1">Belongs to the YdiV family.</text>
</comment>
<dbReference type="SMART" id="SM00052">
    <property type="entry name" value="EAL"/>
    <property type="match status" value="1"/>
</dbReference>
<dbReference type="SUPFAM" id="SSF141868">
    <property type="entry name" value="EAL domain-like"/>
    <property type="match status" value="1"/>
</dbReference>
<dbReference type="PROSITE" id="PS50883">
    <property type="entry name" value="EAL"/>
    <property type="match status" value="1"/>
</dbReference>
<dbReference type="PANTHER" id="PTHR33121:SF69">
    <property type="entry name" value="ANTI-FLHC(2)FLHD(4) FACTOR YDIV-RELATED"/>
    <property type="match status" value="1"/>
</dbReference>
<keyword evidence="7" id="KW-1185">Reference proteome</keyword>
<proteinExistence type="inferred from homology"/>
<keyword evidence="2" id="KW-0678">Repressor</keyword>
<dbReference type="InterPro" id="IPR050706">
    <property type="entry name" value="Cyclic-di-GMP_PDE-like"/>
</dbReference>
<dbReference type="Proteomes" id="UP000335415">
    <property type="component" value="Unassembled WGS sequence"/>
</dbReference>
<protein>
    <submittedName>
        <fullName evidence="6">EAL domain-containing protein</fullName>
    </submittedName>
</protein>
<comment type="caution">
    <text evidence="6">The sequence shown here is derived from an EMBL/GenBank/DDBJ whole genome shotgun (WGS) entry which is preliminary data.</text>
</comment>
<dbReference type="Pfam" id="PF00563">
    <property type="entry name" value="EAL"/>
    <property type="match status" value="1"/>
</dbReference>
<evidence type="ECO:0000259" key="5">
    <source>
        <dbReference type="PROSITE" id="PS50883"/>
    </source>
</evidence>
<dbReference type="PANTHER" id="PTHR33121">
    <property type="entry name" value="CYCLIC DI-GMP PHOSPHODIESTERASE PDEF"/>
    <property type="match status" value="1"/>
</dbReference>
<feature type="domain" description="EAL" evidence="5">
    <location>
        <begin position="1"/>
        <end position="240"/>
    </location>
</feature>
<evidence type="ECO:0000313" key="7">
    <source>
        <dbReference type="Proteomes" id="UP000335415"/>
    </source>
</evidence>
<dbReference type="InterPro" id="IPR035919">
    <property type="entry name" value="EAL_sf"/>
</dbReference>
<evidence type="ECO:0000313" key="6">
    <source>
        <dbReference type="EMBL" id="KAA9001226.1"/>
    </source>
</evidence>
<gene>
    <name evidence="6" type="ORF">FJU30_08280</name>
</gene>
<dbReference type="InterPro" id="IPR001633">
    <property type="entry name" value="EAL_dom"/>
</dbReference>
<dbReference type="Gene3D" id="3.20.20.450">
    <property type="entry name" value="EAL domain"/>
    <property type="match status" value="1"/>
</dbReference>
<dbReference type="RefSeq" id="WP_150434496.1">
    <property type="nucleotide sequence ID" value="NZ_VYKJ01000003.1"/>
</dbReference>
<evidence type="ECO:0000256" key="4">
    <source>
        <dbReference type="ARBA" id="ARBA00023163"/>
    </source>
</evidence>
<evidence type="ECO:0000256" key="2">
    <source>
        <dbReference type="ARBA" id="ARBA00022491"/>
    </source>
</evidence>
<sequence length="241" mass="27582">MRIRLDVDYISSYVFWPIYRPDMRLLALEMMPRFNSGDGALSIHKEILVPQLSVEQKQTMLLEQLSFIKSNADWFIRNQIILVIKVDQDRVRRIIRDEALRTDINNAPFIQFEINENFPNLSLGKENKNLATLSRYFTLWLDNLGSGKSNLKALYDNLFGYVKIDQNLVREIFSIPSRAAMSDALLRQIKSDNCSVIAKGIDSDEYLARSQQLGVDALQGSLWPPVGLEALDSLLIGDVRT</sequence>
<dbReference type="EMBL" id="VYKJ01000003">
    <property type="protein sequence ID" value="KAA9001226.1"/>
    <property type="molecule type" value="Genomic_DNA"/>
</dbReference>
<evidence type="ECO:0000256" key="1">
    <source>
        <dbReference type="ARBA" id="ARBA00010927"/>
    </source>
</evidence>
<evidence type="ECO:0000256" key="3">
    <source>
        <dbReference type="ARBA" id="ARBA00023015"/>
    </source>
</evidence>